<protein>
    <submittedName>
        <fullName evidence="1">Uncharacterized protein</fullName>
    </submittedName>
</protein>
<sequence length="511" mass="58659">MSNKESIFHKLLDTLIGGKDVDAAKKKQLKNIAKTLSKTHFKFYKPGSDQALPVMGKFFFDLYKALSSCQVLFNSQPNPNYYKDVSINFGLSEAQKALVEELSEEAIVENSKKMQFAQLKEKVKADISAFTGEFDQAKIQMIDGLYQKILLFKSFCTFDYYFILKKFDSTIRENEFTKTPKFNPIDASYIAEDLKDFLTVLYTLPIGEDWTSVLQLLKAMRGGNEPIKAGQLAKILARLNQIRTSRVFEMIIQLSTKNPLYEVKYEEKREQIVEGFIDKIKNEAQTTLKKIENAQKNSKADGLLKQIFGTTDISALQHYTDEQSAYFLKKNLGGFEYTKPLNYLKAFLLEYVKRDVRQYADLVLVRGKWATSPLTAEMSDAYNAILEYSEKITLFDKALSEEEGEYGKKLKTLLPRADRDKEAANIIRTTLRDNNAIAREYIVSATRQLILFAKTTKLLIEDYQKQRPELMTNWKELERFAETPIKELGVNVYKKIYLVVQLMQGLVGNGA</sequence>
<evidence type="ECO:0000313" key="1">
    <source>
        <dbReference type="EMBL" id="MBB5226103.1"/>
    </source>
</evidence>
<dbReference type="AlphaFoldDB" id="A0A7W8G931"/>
<name>A0A7W8G931_9SPIR</name>
<keyword evidence="2" id="KW-1185">Reference proteome</keyword>
<dbReference type="RefSeq" id="WP_184659053.1">
    <property type="nucleotide sequence ID" value="NZ_CP031518.1"/>
</dbReference>
<reference evidence="1 2" key="1">
    <citation type="submission" date="2020-08" db="EMBL/GenBank/DDBJ databases">
        <title>Genomic Encyclopedia of Type Strains, Phase IV (KMG-IV): sequencing the most valuable type-strain genomes for metagenomic binning, comparative biology and taxonomic classification.</title>
        <authorList>
            <person name="Goeker M."/>
        </authorList>
    </citation>
    <scope>NUCLEOTIDE SEQUENCE [LARGE SCALE GENOMIC DNA]</scope>
    <source>
        <strain evidence="1 2">DSM 103462</strain>
    </source>
</reference>
<comment type="caution">
    <text evidence="1">The sequence shown here is derived from an EMBL/GenBank/DDBJ whole genome shotgun (WGS) entry which is preliminary data.</text>
</comment>
<accession>A0A7W8G931</accession>
<dbReference type="EMBL" id="JACHFQ010000004">
    <property type="protein sequence ID" value="MBB5226103.1"/>
    <property type="molecule type" value="Genomic_DNA"/>
</dbReference>
<proteinExistence type="predicted"/>
<dbReference type="Proteomes" id="UP000518887">
    <property type="component" value="Unassembled WGS sequence"/>
</dbReference>
<evidence type="ECO:0000313" key="2">
    <source>
        <dbReference type="Proteomes" id="UP000518887"/>
    </source>
</evidence>
<organism evidence="1 2">
    <name type="scientific">Treponema ruminis</name>
    <dbReference type="NCBI Taxonomy" id="744515"/>
    <lineage>
        <taxon>Bacteria</taxon>
        <taxon>Pseudomonadati</taxon>
        <taxon>Spirochaetota</taxon>
        <taxon>Spirochaetia</taxon>
        <taxon>Spirochaetales</taxon>
        <taxon>Treponemataceae</taxon>
        <taxon>Treponema</taxon>
    </lineage>
</organism>
<gene>
    <name evidence="1" type="ORF">HNP76_001471</name>
</gene>